<protein>
    <submittedName>
        <fullName evidence="1">Uncharacterized protein</fullName>
    </submittedName>
</protein>
<gene>
    <name evidence="1" type="ORF">OKA05_10280</name>
</gene>
<dbReference type="RefSeq" id="WP_264487044.1">
    <property type="nucleotide sequence ID" value="NZ_JAPDDT010000003.1"/>
</dbReference>
<proteinExistence type="predicted"/>
<organism evidence="1 2">
    <name type="scientific">Luteolibacter arcticus</name>
    <dbReference type="NCBI Taxonomy" id="1581411"/>
    <lineage>
        <taxon>Bacteria</taxon>
        <taxon>Pseudomonadati</taxon>
        <taxon>Verrucomicrobiota</taxon>
        <taxon>Verrucomicrobiia</taxon>
        <taxon>Verrucomicrobiales</taxon>
        <taxon>Verrucomicrobiaceae</taxon>
        <taxon>Luteolibacter</taxon>
    </lineage>
</organism>
<name>A0ABT3GHN3_9BACT</name>
<comment type="caution">
    <text evidence="1">The sequence shown here is derived from an EMBL/GenBank/DDBJ whole genome shotgun (WGS) entry which is preliminary data.</text>
</comment>
<accession>A0ABT3GHN3</accession>
<keyword evidence="2" id="KW-1185">Reference proteome</keyword>
<sequence>MSEAFSDVRSEEDFGYGLRDFLDRFRERPDLSLIEEEPALLEPSLRDGGHADAFLAATAAWLANKHRLRVPDWAKGSSRALEEPRFAARSHNLRMVLLQESPAEFRLRNLFVSANALTRA</sequence>
<evidence type="ECO:0000313" key="1">
    <source>
        <dbReference type="EMBL" id="MCW1922938.1"/>
    </source>
</evidence>
<evidence type="ECO:0000313" key="2">
    <source>
        <dbReference type="Proteomes" id="UP001320876"/>
    </source>
</evidence>
<dbReference type="Proteomes" id="UP001320876">
    <property type="component" value="Unassembled WGS sequence"/>
</dbReference>
<dbReference type="EMBL" id="JAPDDT010000003">
    <property type="protein sequence ID" value="MCW1922938.1"/>
    <property type="molecule type" value="Genomic_DNA"/>
</dbReference>
<reference evidence="1 2" key="1">
    <citation type="submission" date="2022-10" db="EMBL/GenBank/DDBJ databases">
        <title>Luteolibacter arcticus strain CCTCC AB 2014275, whole genome shotgun sequencing project.</title>
        <authorList>
            <person name="Zhao G."/>
            <person name="Shen L."/>
        </authorList>
    </citation>
    <scope>NUCLEOTIDE SEQUENCE [LARGE SCALE GENOMIC DNA]</scope>
    <source>
        <strain evidence="1 2">CCTCC AB 2014275</strain>
    </source>
</reference>